<evidence type="ECO:0008006" key="3">
    <source>
        <dbReference type="Google" id="ProtNLM"/>
    </source>
</evidence>
<name>A0ABY8WC91_9ACTN</name>
<evidence type="ECO:0000313" key="1">
    <source>
        <dbReference type="EMBL" id="WIM94982.1"/>
    </source>
</evidence>
<dbReference type="EMBL" id="CP126980">
    <property type="protein sequence ID" value="WIM94982.1"/>
    <property type="molecule type" value="Genomic_DNA"/>
</dbReference>
<reference evidence="1 2" key="1">
    <citation type="submission" date="2023-06" db="EMBL/GenBank/DDBJ databases">
        <authorList>
            <person name="Yushchuk O."/>
            <person name="Binda E."/>
            <person name="Ruckert-Reed C."/>
            <person name="Fedorenko V."/>
            <person name="Kalinowski J."/>
            <person name="Marinelli F."/>
        </authorList>
    </citation>
    <scope>NUCLEOTIDE SEQUENCE [LARGE SCALE GENOMIC DNA]</scope>
    <source>
        <strain evidence="1 2">NRRL 3884</strain>
    </source>
</reference>
<dbReference type="RefSeq" id="WP_284916243.1">
    <property type="nucleotide sequence ID" value="NZ_CP126980.1"/>
</dbReference>
<dbReference type="Proteomes" id="UP001240150">
    <property type="component" value="Chromosome"/>
</dbReference>
<accession>A0ABY8WC91</accession>
<sequence length="307" mass="35555">MWPFKKQQDSSPYAEGPDRLELALGNRDWPAVRDILTASDPERLMFRLRWLSHHQGLEEWIPDVVRAEPDATLPRLVYGARAISWAWEARGNGGSETVGQDQWKIWFDRLKLAENCLDKVVDRAPDCAEAWHYLVILGRARQLPLAEQWRRFDRLIAIDPTHFYGHEQMLENLMPKWSGSTEAMFDFARTRAAACPGTDIPLLVAKAHLEHRRSAGGAGYLRRNEVAGEIYAAAHNSFWHDDYQRSRATPQVWNHFAYGLTMGRYYREACAVYDLIGDDFVRTAPWNSTERFLELRDRARDRADDLI</sequence>
<protein>
    <recommendedName>
        <fullName evidence="3">DUF4034 domain-containing protein</fullName>
    </recommendedName>
</protein>
<keyword evidence="2" id="KW-1185">Reference proteome</keyword>
<organism evidence="1 2">
    <name type="scientific">Actinoplanes oblitus</name>
    <dbReference type="NCBI Taxonomy" id="3040509"/>
    <lineage>
        <taxon>Bacteria</taxon>
        <taxon>Bacillati</taxon>
        <taxon>Actinomycetota</taxon>
        <taxon>Actinomycetes</taxon>
        <taxon>Micromonosporales</taxon>
        <taxon>Micromonosporaceae</taxon>
        <taxon>Actinoplanes</taxon>
    </lineage>
</organism>
<proteinExistence type="predicted"/>
<gene>
    <name evidence="1" type="ORF">ACTOB_007043</name>
</gene>
<evidence type="ECO:0000313" key="2">
    <source>
        <dbReference type="Proteomes" id="UP001240150"/>
    </source>
</evidence>